<dbReference type="Proteomes" id="UP000633365">
    <property type="component" value="Unassembled WGS sequence"/>
</dbReference>
<dbReference type="InterPro" id="IPR045865">
    <property type="entry name" value="ACT-like_dom_sf"/>
</dbReference>
<dbReference type="Pfam" id="PF13740">
    <property type="entry name" value="ACT_6"/>
    <property type="match status" value="1"/>
</dbReference>
<feature type="domain" description="ACT" evidence="2">
    <location>
        <begin position="4"/>
        <end position="78"/>
    </location>
</feature>
<dbReference type="RefSeq" id="WP_186833366.1">
    <property type="nucleotide sequence ID" value="NZ_JAEQMG010000041.1"/>
</dbReference>
<comment type="caution">
    <text evidence="3">The sequence shown here is derived from an EMBL/GenBank/DDBJ whole genome shotgun (WGS) entry which is preliminary data.</text>
</comment>
<dbReference type="SUPFAM" id="SSF55021">
    <property type="entry name" value="ACT-like"/>
    <property type="match status" value="1"/>
</dbReference>
<comment type="similarity">
    <text evidence="1">Belongs to the UPF0237 family.</text>
</comment>
<dbReference type="NCBIfam" id="NF001220">
    <property type="entry name" value="PRK00194.1"/>
    <property type="match status" value="1"/>
</dbReference>
<dbReference type="PROSITE" id="PS51671">
    <property type="entry name" value="ACT"/>
    <property type="match status" value="1"/>
</dbReference>
<name>A0A934WR80_9FIRM</name>
<protein>
    <recommendedName>
        <fullName evidence="1">UPF0237 protein JKK62_04205</fullName>
    </recommendedName>
</protein>
<dbReference type="PANTHER" id="PTHR34875">
    <property type="entry name" value="UPF0237 PROTEIN MJ1558"/>
    <property type="match status" value="1"/>
</dbReference>
<evidence type="ECO:0000256" key="1">
    <source>
        <dbReference type="HAMAP-Rule" id="MF_01054"/>
    </source>
</evidence>
<sequence length="89" mass="9702">MKAVITVLGKDSVGILSKVSTACAEVGVNIIEVTQSVLQDMFAMIMLADIGSATIAFDQLQKNLEKVGEDNNLKIHVMHEDIFNSMHKI</sequence>
<evidence type="ECO:0000259" key="2">
    <source>
        <dbReference type="PROSITE" id="PS51671"/>
    </source>
</evidence>
<reference evidence="3" key="1">
    <citation type="submission" date="2021-01" db="EMBL/GenBank/DDBJ databases">
        <title>Genome public.</title>
        <authorList>
            <person name="Liu C."/>
            <person name="Sun Q."/>
        </authorList>
    </citation>
    <scope>NUCLEOTIDE SEQUENCE</scope>
    <source>
        <strain evidence="3">M6</strain>
    </source>
</reference>
<dbReference type="CDD" id="cd04872">
    <property type="entry name" value="ACT_1ZPV"/>
    <property type="match status" value="1"/>
</dbReference>
<dbReference type="HAMAP" id="MF_01054">
    <property type="entry name" value="UPF0237"/>
    <property type="match status" value="1"/>
</dbReference>
<dbReference type="PANTHER" id="PTHR34875:SF6">
    <property type="entry name" value="UPF0237 PROTEIN MJ1558"/>
    <property type="match status" value="1"/>
</dbReference>
<dbReference type="InterPro" id="IPR022986">
    <property type="entry name" value="UPF0237_ACT"/>
</dbReference>
<evidence type="ECO:0000313" key="3">
    <source>
        <dbReference type="EMBL" id="MBK6087862.1"/>
    </source>
</evidence>
<proteinExistence type="inferred from homology"/>
<dbReference type="InterPro" id="IPR050990">
    <property type="entry name" value="UPF0237/GcvR_regulator"/>
</dbReference>
<dbReference type="InterPro" id="IPR002912">
    <property type="entry name" value="ACT_dom"/>
</dbReference>
<accession>A0A934WR80</accession>
<gene>
    <name evidence="3" type="ORF">JKK62_04205</name>
</gene>
<dbReference type="EMBL" id="JAEQMG010000041">
    <property type="protein sequence ID" value="MBK6087862.1"/>
    <property type="molecule type" value="Genomic_DNA"/>
</dbReference>
<evidence type="ECO:0000313" key="4">
    <source>
        <dbReference type="Proteomes" id="UP000633365"/>
    </source>
</evidence>
<organism evidence="3 4">
    <name type="scientific">Ruminococcus difficilis</name>
    <dbReference type="NCBI Taxonomy" id="2763069"/>
    <lineage>
        <taxon>Bacteria</taxon>
        <taxon>Bacillati</taxon>
        <taxon>Bacillota</taxon>
        <taxon>Clostridia</taxon>
        <taxon>Eubacteriales</taxon>
        <taxon>Oscillospiraceae</taxon>
        <taxon>Ruminococcus</taxon>
    </lineage>
</organism>
<dbReference type="AlphaFoldDB" id="A0A934WR80"/>
<dbReference type="Gene3D" id="3.30.70.260">
    <property type="match status" value="1"/>
</dbReference>
<keyword evidence="4" id="KW-1185">Reference proteome</keyword>